<evidence type="ECO:0000256" key="9">
    <source>
        <dbReference type="ARBA" id="ARBA00022729"/>
    </source>
</evidence>
<evidence type="ECO:0000256" key="22">
    <source>
        <dbReference type="ARBA" id="ARBA00024532"/>
    </source>
</evidence>
<dbReference type="InterPro" id="IPR055355">
    <property type="entry name" value="ZP-C"/>
</dbReference>
<feature type="chain" id="PRO_5004554420" description="Long-chain-fatty-acid--CoA ligase" evidence="29">
    <location>
        <begin position="18"/>
        <end position="995"/>
    </location>
</feature>
<keyword evidence="14 28" id="KW-0443">Lipid metabolism</keyword>
<evidence type="ECO:0000256" key="7">
    <source>
        <dbReference type="ARBA" id="ARBA00022598"/>
    </source>
</evidence>
<comment type="subunit">
    <text evidence="27">May form homomeric filament after self-association or heteromeric filament after association with alpha-tectorin. Interacts with CEACAM16.</text>
</comment>
<evidence type="ECO:0000256" key="24">
    <source>
        <dbReference type="ARBA" id="ARBA00024565"/>
    </source>
</evidence>
<dbReference type="InterPro" id="IPR042235">
    <property type="entry name" value="ZP-C_dom"/>
</dbReference>
<comment type="catalytic activity">
    <reaction evidence="19 28">
        <text>5-hydroxy-(6E,8Z,11Z,14Z)-eicosatetraenoate + ATP + CoA = 5-hydroxy-(6E,8Z,11Z,14Z)-eicosatetraenoyl-CoA + AMP + diphosphate</text>
        <dbReference type="Rhea" id="RHEA:52108"/>
        <dbReference type="ChEBI" id="CHEBI:30616"/>
        <dbReference type="ChEBI" id="CHEBI:33019"/>
        <dbReference type="ChEBI" id="CHEBI:57287"/>
        <dbReference type="ChEBI" id="CHEBI:65341"/>
        <dbReference type="ChEBI" id="CHEBI:136407"/>
        <dbReference type="ChEBI" id="CHEBI:456215"/>
    </reaction>
    <physiologicalReaction direction="left-to-right" evidence="19 28">
        <dbReference type="Rhea" id="RHEA:52109"/>
    </physiologicalReaction>
</comment>
<comment type="caution">
    <text evidence="28">Lacks conserved residue(s) required for the propagation of feature annotation.</text>
</comment>
<keyword evidence="8" id="KW-0336">GPI-anchor</keyword>
<evidence type="ECO:0000313" key="32">
    <source>
        <dbReference type="Proteomes" id="UP000052978"/>
    </source>
</evidence>
<evidence type="ECO:0000256" key="14">
    <source>
        <dbReference type="ARBA" id="ARBA00023098"/>
    </source>
</evidence>
<evidence type="ECO:0000256" key="25">
    <source>
        <dbReference type="ARBA" id="ARBA00049139"/>
    </source>
</evidence>
<dbReference type="EC" id="6.2.1.15" evidence="28"/>
<gene>
    <name evidence="31" type="ORF">D623_10027946</name>
</gene>
<dbReference type="GO" id="GO:0098552">
    <property type="term" value="C:side of membrane"/>
    <property type="evidence" value="ECO:0007669"/>
    <property type="project" value="UniProtKB-KW"/>
</dbReference>
<evidence type="ECO:0000256" key="12">
    <source>
        <dbReference type="ARBA" id="ARBA00022832"/>
    </source>
</evidence>
<evidence type="ECO:0000256" key="28">
    <source>
        <dbReference type="RuleBase" id="RU369030"/>
    </source>
</evidence>
<comment type="catalytic activity">
    <reaction evidence="25 28">
        <text>hexadecanoate + ATP + CoA = hexadecanoyl-CoA + AMP + diphosphate</text>
        <dbReference type="Rhea" id="RHEA:30751"/>
        <dbReference type="ChEBI" id="CHEBI:7896"/>
        <dbReference type="ChEBI" id="CHEBI:30616"/>
        <dbReference type="ChEBI" id="CHEBI:33019"/>
        <dbReference type="ChEBI" id="CHEBI:57287"/>
        <dbReference type="ChEBI" id="CHEBI:57379"/>
        <dbReference type="ChEBI" id="CHEBI:456215"/>
    </reaction>
    <physiologicalReaction direction="left-to-right" evidence="25 28">
        <dbReference type="Rhea" id="RHEA:30752"/>
    </physiologicalReaction>
</comment>
<dbReference type="Pfam" id="PF00100">
    <property type="entry name" value="Zona_pellucida"/>
    <property type="match status" value="1"/>
</dbReference>
<evidence type="ECO:0000256" key="10">
    <source>
        <dbReference type="ARBA" id="ARBA00022741"/>
    </source>
</evidence>
<keyword evidence="12 28" id="KW-0276">Fatty acid metabolism</keyword>
<dbReference type="InterPro" id="IPR000873">
    <property type="entry name" value="AMP-dep_synth/lig_dom"/>
</dbReference>
<evidence type="ECO:0000256" key="21">
    <source>
        <dbReference type="ARBA" id="ARBA00024495"/>
    </source>
</evidence>
<dbReference type="GO" id="GO:0005524">
    <property type="term" value="F:ATP binding"/>
    <property type="evidence" value="ECO:0007669"/>
    <property type="project" value="UniProtKB-KW"/>
</dbReference>
<proteinExistence type="inferred from homology"/>
<keyword evidence="28" id="KW-1133">Transmembrane helix</keyword>
<keyword evidence="7 28" id="KW-0436">Ligase</keyword>
<keyword evidence="9 29" id="KW-0732">Signal</keyword>
<keyword evidence="4" id="KW-1003">Cell membrane</keyword>
<organism evidence="31 32">
    <name type="scientific">Myotis brandtii</name>
    <name type="common">Brandt's bat</name>
    <dbReference type="NCBI Taxonomy" id="109478"/>
    <lineage>
        <taxon>Eukaryota</taxon>
        <taxon>Metazoa</taxon>
        <taxon>Chordata</taxon>
        <taxon>Craniata</taxon>
        <taxon>Vertebrata</taxon>
        <taxon>Euteleostomi</taxon>
        <taxon>Mammalia</taxon>
        <taxon>Eutheria</taxon>
        <taxon>Laurasiatheria</taxon>
        <taxon>Chiroptera</taxon>
        <taxon>Yangochiroptera</taxon>
        <taxon>Vespertilionidae</taxon>
        <taxon>Myotis</taxon>
    </lineage>
</organism>
<evidence type="ECO:0000256" key="3">
    <source>
        <dbReference type="ARBA" id="ARBA00006432"/>
    </source>
</evidence>
<dbReference type="Pfam" id="PF00501">
    <property type="entry name" value="AMP-binding"/>
    <property type="match status" value="1"/>
</dbReference>
<dbReference type="InterPro" id="IPR001507">
    <property type="entry name" value="ZP_dom"/>
</dbReference>
<evidence type="ECO:0000256" key="13">
    <source>
        <dbReference type="ARBA" id="ARBA00022840"/>
    </source>
</evidence>
<comment type="subcellular location">
    <subcellularLocation>
        <location evidence="1">Cell membrane</location>
        <topology evidence="1">Lipid-anchor</topology>
        <topology evidence="1">GPI-anchor</topology>
        <orientation evidence="1">Extracellular side</orientation>
    </subcellularLocation>
    <subcellularLocation>
        <location evidence="28">Mitochondrion outer membrane</location>
        <topology evidence="28">Single-pass membrane protein</topology>
    </subcellularLocation>
    <subcellularLocation>
        <location evidence="28">Endoplasmic reticulum membrane</location>
        <topology evidence="28">Single-pass membrane protein</topology>
    </subcellularLocation>
    <subcellularLocation>
        <location evidence="2">Secreted</location>
        <location evidence="2">Extracellular space</location>
        <location evidence="2">Extracellular matrix</location>
    </subcellularLocation>
</comment>
<accession>S7N7F3</accession>
<keyword evidence="10 28" id="KW-0547">Nucleotide-binding</keyword>
<comment type="catalytic activity">
    <reaction evidence="21 28">
        <text>12-hydroxy-(5Z,8Z,10E,14Z)-eicosatetraenoate + ATP + CoA = 12-hydroxy-(5Z,8Z,10E,14Z)-eicosatetraenoyl-CoA + AMP + diphosphate</text>
        <dbReference type="Rhea" id="RHEA:52112"/>
        <dbReference type="ChEBI" id="CHEBI:30616"/>
        <dbReference type="ChEBI" id="CHEBI:33019"/>
        <dbReference type="ChEBI" id="CHEBI:57287"/>
        <dbReference type="ChEBI" id="CHEBI:90718"/>
        <dbReference type="ChEBI" id="CHEBI:136408"/>
        <dbReference type="ChEBI" id="CHEBI:456215"/>
    </reaction>
    <physiologicalReaction direction="left-to-right" evidence="21 28">
        <dbReference type="Rhea" id="RHEA:52113"/>
    </physiologicalReaction>
</comment>
<dbReference type="EMBL" id="KE163614">
    <property type="protein sequence ID" value="EPQ12876.1"/>
    <property type="molecule type" value="Genomic_DNA"/>
</dbReference>
<feature type="signal peptide" evidence="29">
    <location>
        <begin position="1"/>
        <end position="17"/>
    </location>
</feature>
<dbReference type="InterPro" id="IPR042099">
    <property type="entry name" value="ANL_N_sf"/>
</dbReference>
<dbReference type="GO" id="GO:0005789">
    <property type="term" value="C:endoplasmic reticulum membrane"/>
    <property type="evidence" value="ECO:0007669"/>
    <property type="project" value="UniProtKB-SubCell"/>
</dbReference>
<dbReference type="InterPro" id="IPR017977">
    <property type="entry name" value="ZP_dom_CS"/>
</dbReference>
<dbReference type="GO" id="GO:0005741">
    <property type="term" value="C:mitochondrial outer membrane"/>
    <property type="evidence" value="ECO:0007669"/>
    <property type="project" value="UniProtKB-SubCell"/>
</dbReference>
<evidence type="ECO:0000256" key="15">
    <source>
        <dbReference type="ARBA" id="ARBA00023136"/>
    </source>
</evidence>
<evidence type="ECO:0000259" key="30">
    <source>
        <dbReference type="PROSITE" id="PS51034"/>
    </source>
</evidence>
<dbReference type="EC" id="6.2.1.3" evidence="28"/>
<keyword evidence="18" id="KW-0449">Lipoprotein</keyword>
<dbReference type="CDD" id="cd05927">
    <property type="entry name" value="LC-FACS_euk"/>
    <property type="match status" value="1"/>
</dbReference>
<dbReference type="SUPFAM" id="SSF56801">
    <property type="entry name" value="Acetyl-CoA synthetase-like"/>
    <property type="match status" value="1"/>
</dbReference>
<keyword evidence="11" id="KW-0496">Mitochondrion</keyword>
<evidence type="ECO:0000256" key="6">
    <source>
        <dbReference type="ARBA" id="ARBA00022530"/>
    </source>
</evidence>
<keyword evidence="17" id="KW-0325">Glycoprotein</keyword>
<dbReference type="PROSITE" id="PS51034">
    <property type="entry name" value="ZP_2"/>
    <property type="match status" value="1"/>
</dbReference>
<comment type="function">
    <text evidence="26">One of the major non-collagenous components of the tectorial membrane. The tectorial membrane is an extracellular matrix of the inner ear that covers the neuroepithelium of the cochlea and contacts the stereocilia bundles of specialized sensory hair cells. Sound induces movement of these hair cells relative to the tectorial membrane, deflects the stereocilia and leads to fluctuations in hair-cell membrane potential, transducing sound into electrical signals.</text>
</comment>
<evidence type="ECO:0000256" key="29">
    <source>
        <dbReference type="SAM" id="SignalP"/>
    </source>
</evidence>
<dbReference type="Proteomes" id="UP000052978">
    <property type="component" value="Unassembled WGS sequence"/>
</dbReference>
<dbReference type="FunFam" id="2.60.40.4100:FF:000006">
    <property type="entry name" value="beta-tectorin"/>
    <property type="match status" value="1"/>
</dbReference>
<dbReference type="PROSITE" id="PS00682">
    <property type="entry name" value="ZP_1"/>
    <property type="match status" value="1"/>
</dbReference>
<keyword evidence="32" id="KW-1185">Reference proteome</keyword>
<sequence>MMMRAFVLLAVFVEASAKSCTPNKADVILVFCYPKTIITKIPECPYGWEVHQLALGGLCYNGVHEGGYYQFVIPDLSPKNKSYCGTQSEYKPPIYHFYSHIVSNDSTVIVKNQPVNYSFSCTYHSTYLVNQAAFDQRVATVHVKNGSMGTFESQLSLNFYTNAKFSIKKEAPFVLETSEIGSDLFAGVEAKGLSIRFKVVLNSCWATPSADFMYPLQWQLINKGCPTDETVLVHENGKDHRATFQFNAFRFQNIPKLSKVWLHCETFICDSEKLSCPVTCDKRKRLLRDQTGGVLVVELSLLSLHFLLLFTKMLFIFNFLFSPLPTPALICLLTCGVAIFLWLVNRPRPVLPVVDLNHQSLGIEGGARKNAREKSNELLSYYFSDAKTMYEVFKRGLAVSDNGPCLGYRKPNQPYRWLSYKQVSDRAEYLGSCLLYKGYKPSPDQFVGIFAQNRPEWIISELACYTYSMVAVPLYDTLGAEAVIYIINKADIAMVICDTPQKASVLLENVEKGLTPGLKLIILMNPFEDDLKQRGEKIGVELLSFLDAENIGKENFRKPVPPEPEDLGIVCFTSGTTGDPKGAMLTHQNVVSNASAFLRCVEESFAPTPEDVSISYLPLAHMFERVVQIVVYSCGARVGFFQGDIRLLLDDMKTLKPTLFPVVPRLLNRIYDKVQNSAKTPLKKFMLKMAISSKFNEVKRGIIRRNSLWDKLVFAKIQDSLGGKVRIMVTGAAPISSPVLEFLRAAMGCPVFEAYGQTECTAGCTFTLPGDWKTGHVGVPLACNHVKLEDVPDMNYFSVNGEGEICIKGVNVFKGYLKDPEKTAEALDKDGWLHTGDIGRWLQNGTLKITDRKKNIFKLAQGEYIAPEKIENVYSRSGPVQQIFVHGESLRSSLVAVVVPDSEVLPTFAAKLGVKGSFEELCQNQIVKKAILEDLQKVGKEGGLKSFEQVKSIYLHPDPFSIENGLLTPTLKAKRGELSKYFQTQINSLYENMQE</sequence>
<comment type="catalytic activity">
    <reaction evidence="24 28">
        <text>(E)-hexadec-2-enoate + ATP + CoA = (2E)-hexadecenoyl-CoA + AMP + diphosphate</text>
        <dbReference type="Rhea" id="RHEA:36139"/>
        <dbReference type="ChEBI" id="CHEBI:30616"/>
        <dbReference type="ChEBI" id="CHEBI:33019"/>
        <dbReference type="ChEBI" id="CHEBI:57287"/>
        <dbReference type="ChEBI" id="CHEBI:61526"/>
        <dbReference type="ChEBI" id="CHEBI:72745"/>
        <dbReference type="ChEBI" id="CHEBI:456215"/>
    </reaction>
    <physiologicalReaction direction="left-to-right" evidence="24 28">
        <dbReference type="Rhea" id="RHEA:36140"/>
    </physiologicalReaction>
</comment>
<evidence type="ECO:0000256" key="8">
    <source>
        <dbReference type="ARBA" id="ARBA00022622"/>
    </source>
</evidence>
<keyword evidence="16" id="KW-1015">Disulfide bond</keyword>
<evidence type="ECO:0000256" key="23">
    <source>
        <dbReference type="ARBA" id="ARBA00024548"/>
    </source>
</evidence>
<evidence type="ECO:0000313" key="31">
    <source>
        <dbReference type="EMBL" id="EPQ12876.1"/>
    </source>
</evidence>
<evidence type="ECO:0000256" key="2">
    <source>
        <dbReference type="ARBA" id="ARBA00004498"/>
    </source>
</evidence>
<dbReference type="PROSITE" id="PS00455">
    <property type="entry name" value="AMP_BINDING"/>
    <property type="match status" value="1"/>
</dbReference>
<name>S7N7F3_MYOBR</name>
<dbReference type="eggNOG" id="KOG1256">
    <property type="taxonomic scope" value="Eukaryota"/>
</dbReference>
<evidence type="ECO:0000256" key="18">
    <source>
        <dbReference type="ARBA" id="ARBA00023288"/>
    </source>
</evidence>
<evidence type="ECO:0000256" key="19">
    <source>
        <dbReference type="ARBA" id="ARBA00024469"/>
    </source>
</evidence>
<comment type="catalytic activity">
    <reaction evidence="22 28">
        <text>15-hydroxy-(5Z,8Z,11Z,13E)-eicosatetraenoate + ATP + CoA = 15-hydroxy-(5Z,8Z,11Z,13E)-eicosatetraenoyl-CoA + AMP + diphosphate</text>
        <dbReference type="Rhea" id="RHEA:52116"/>
        <dbReference type="ChEBI" id="CHEBI:30616"/>
        <dbReference type="ChEBI" id="CHEBI:33019"/>
        <dbReference type="ChEBI" id="CHEBI:57287"/>
        <dbReference type="ChEBI" id="CHEBI:78832"/>
        <dbReference type="ChEBI" id="CHEBI:136409"/>
        <dbReference type="ChEBI" id="CHEBI:456215"/>
    </reaction>
    <physiologicalReaction direction="left-to-right" evidence="22 28">
        <dbReference type="Rhea" id="RHEA:52117"/>
    </physiologicalReaction>
</comment>
<protein>
    <recommendedName>
        <fullName evidence="28">Long-chain-fatty-acid--CoA ligase</fullName>
        <ecNumber evidence="28">6.2.1.15</ecNumber>
        <ecNumber evidence="28">6.2.1.3</ecNumber>
    </recommendedName>
    <alternativeName>
        <fullName evidence="28">Acyl-CoA synthetase</fullName>
    </alternativeName>
    <alternativeName>
        <fullName evidence="28">Long-chain acyl-CoA synthetase</fullName>
    </alternativeName>
</protein>
<evidence type="ECO:0000256" key="4">
    <source>
        <dbReference type="ARBA" id="ARBA00022475"/>
    </source>
</evidence>
<evidence type="ECO:0000256" key="5">
    <source>
        <dbReference type="ARBA" id="ARBA00022525"/>
    </source>
</evidence>
<dbReference type="SMART" id="SM00241">
    <property type="entry name" value="ZP"/>
    <property type="match status" value="1"/>
</dbReference>
<comment type="similarity">
    <text evidence="3 28">Belongs to the ATP-dependent AMP-binding enzyme family.</text>
</comment>
<dbReference type="InterPro" id="IPR020845">
    <property type="entry name" value="AMP-binding_CS"/>
</dbReference>
<evidence type="ECO:0000256" key="17">
    <source>
        <dbReference type="ARBA" id="ARBA00023180"/>
    </source>
</evidence>
<keyword evidence="15 28" id="KW-0472">Membrane</keyword>
<dbReference type="GO" id="GO:0005886">
    <property type="term" value="C:plasma membrane"/>
    <property type="evidence" value="ECO:0007669"/>
    <property type="project" value="UniProtKB-SubCell"/>
</dbReference>
<dbReference type="PANTHER" id="PTHR43272:SF107">
    <property type="entry name" value="LONG-CHAIN-FATTY-ACID--COA LIGASE 5"/>
    <property type="match status" value="1"/>
</dbReference>
<keyword evidence="6" id="KW-0272">Extracellular matrix</keyword>
<evidence type="ECO:0000256" key="27">
    <source>
        <dbReference type="ARBA" id="ARBA00064383"/>
    </source>
</evidence>
<keyword evidence="5" id="KW-0964">Secreted</keyword>
<comment type="function">
    <text evidence="28">Catalyzes the conversion of long-chain fatty acids to their active form acyl-CoAs for both synthesis of cellular lipids, and degradation via beta-oxidation.</text>
</comment>
<dbReference type="PANTHER" id="PTHR43272">
    <property type="entry name" value="LONG-CHAIN-FATTY-ACID--COA LIGASE"/>
    <property type="match status" value="1"/>
</dbReference>
<evidence type="ECO:0000256" key="1">
    <source>
        <dbReference type="ARBA" id="ARBA00004471"/>
    </source>
</evidence>
<feature type="transmembrane region" description="Helical" evidence="28">
    <location>
        <begin position="292"/>
        <end position="315"/>
    </location>
</feature>
<reference evidence="31 32" key="1">
    <citation type="journal article" date="2013" name="Nat. Commun.">
        <title>Genome analysis reveals insights into physiology and longevity of the Brandt's bat Myotis brandtii.</title>
        <authorList>
            <person name="Seim I."/>
            <person name="Fang X."/>
            <person name="Xiong Z."/>
            <person name="Lobanov A.V."/>
            <person name="Huang Z."/>
            <person name="Ma S."/>
            <person name="Feng Y."/>
            <person name="Turanov A.A."/>
            <person name="Zhu Y."/>
            <person name="Lenz T.L."/>
            <person name="Gerashchenko M.V."/>
            <person name="Fan D."/>
            <person name="Hee Yim S."/>
            <person name="Yao X."/>
            <person name="Jordan D."/>
            <person name="Xiong Y."/>
            <person name="Ma Y."/>
            <person name="Lyapunov A.N."/>
            <person name="Chen G."/>
            <person name="Kulakova O.I."/>
            <person name="Sun Y."/>
            <person name="Lee S.G."/>
            <person name="Bronson R.T."/>
            <person name="Moskalev A.A."/>
            <person name="Sunyaev S.R."/>
            <person name="Zhang G."/>
            <person name="Krogh A."/>
            <person name="Wang J."/>
            <person name="Gladyshev V.N."/>
        </authorList>
    </citation>
    <scope>NUCLEOTIDE SEQUENCE [LARGE SCALE GENOMIC DNA]</scope>
</reference>
<feature type="transmembrane region" description="Helical" evidence="28">
    <location>
        <begin position="327"/>
        <end position="344"/>
    </location>
</feature>
<evidence type="ECO:0000256" key="26">
    <source>
        <dbReference type="ARBA" id="ARBA00058814"/>
    </source>
</evidence>
<dbReference type="InterPro" id="IPR045311">
    <property type="entry name" value="LC-FACS_euk"/>
</dbReference>
<dbReference type="Gene3D" id="2.60.40.4100">
    <property type="entry name" value="Zona pellucida, ZP-C domain"/>
    <property type="match status" value="1"/>
</dbReference>
<keyword evidence="28" id="KW-0812">Transmembrane</keyword>
<dbReference type="GO" id="GO:0047676">
    <property type="term" value="F:arachidonate-CoA ligase activity"/>
    <property type="evidence" value="ECO:0007669"/>
    <property type="project" value="UniProtKB-EC"/>
</dbReference>
<keyword evidence="11" id="KW-1000">Mitochondrion outer membrane</keyword>
<dbReference type="AlphaFoldDB" id="S7N7F3"/>
<evidence type="ECO:0000256" key="16">
    <source>
        <dbReference type="ARBA" id="ARBA00023157"/>
    </source>
</evidence>
<comment type="catalytic activity">
    <reaction evidence="23 28">
        <text>(5Z,8Z,11Z,14Z)-eicosatetraenoate + ATP + CoA = (5Z,8Z,11Z,14Z)-eicosatetraenoyl-CoA + AMP + diphosphate</text>
        <dbReference type="Rhea" id="RHEA:19713"/>
        <dbReference type="ChEBI" id="CHEBI:30616"/>
        <dbReference type="ChEBI" id="CHEBI:32395"/>
        <dbReference type="ChEBI" id="CHEBI:33019"/>
        <dbReference type="ChEBI" id="CHEBI:57287"/>
        <dbReference type="ChEBI" id="CHEBI:57368"/>
        <dbReference type="ChEBI" id="CHEBI:456215"/>
        <dbReference type="EC" id="6.2.1.15"/>
    </reaction>
    <physiologicalReaction direction="left-to-right" evidence="23 28">
        <dbReference type="Rhea" id="RHEA:19714"/>
    </physiologicalReaction>
</comment>
<keyword evidence="13 28" id="KW-0067">ATP-binding</keyword>
<dbReference type="GO" id="GO:0010747">
    <property type="term" value="P:positive regulation of long-chain fatty acid import across plasma membrane"/>
    <property type="evidence" value="ECO:0007669"/>
    <property type="project" value="TreeGrafter"/>
</dbReference>
<comment type="catalytic activity">
    <reaction evidence="20">
        <text>a long-chain fatty acid + ATP + CoA = a long-chain fatty acyl-CoA + AMP + diphosphate</text>
        <dbReference type="Rhea" id="RHEA:15421"/>
        <dbReference type="ChEBI" id="CHEBI:30616"/>
        <dbReference type="ChEBI" id="CHEBI:33019"/>
        <dbReference type="ChEBI" id="CHEBI:57287"/>
        <dbReference type="ChEBI" id="CHEBI:57560"/>
        <dbReference type="ChEBI" id="CHEBI:83139"/>
        <dbReference type="ChEBI" id="CHEBI:456215"/>
        <dbReference type="EC" id="6.2.1.3"/>
    </reaction>
    <physiologicalReaction direction="left-to-right" evidence="20">
        <dbReference type="Rhea" id="RHEA:15422"/>
    </physiologicalReaction>
</comment>
<dbReference type="GO" id="GO:0035338">
    <property type="term" value="P:long-chain fatty-acyl-CoA biosynthetic process"/>
    <property type="evidence" value="ECO:0007669"/>
    <property type="project" value="TreeGrafter"/>
</dbReference>
<feature type="domain" description="ZP" evidence="30">
    <location>
        <begin position="19"/>
        <end position="283"/>
    </location>
</feature>
<evidence type="ECO:0000256" key="11">
    <source>
        <dbReference type="ARBA" id="ARBA00022787"/>
    </source>
</evidence>
<dbReference type="Gene3D" id="3.40.50.12780">
    <property type="entry name" value="N-terminal domain of ligase-like"/>
    <property type="match status" value="1"/>
</dbReference>
<evidence type="ECO:0000256" key="20">
    <source>
        <dbReference type="ARBA" id="ARBA00024484"/>
    </source>
</evidence>